<reference evidence="1 2" key="1">
    <citation type="submission" date="2019-03" db="EMBL/GenBank/DDBJ databases">
        <title>First draft genome of Liparis tanakae, snailfish: a comprehensive survey of snailfish specific genes.</title>
        <authorList>
            <person name="Kim W."/>
            <person name="Song I."/>
            <person name="Jeong J.-H."/>
            <person name="Kim D."/>
            <person name="Kim S."/>
            <person name="Ryu S."/>
            <person name="Song J.Y."/>
            <person name="Lee S.K."/>
        </authorList>
    </citation>
    <scope>NUCLEOTIDE SEQUENCE [LARGE SCALE GENOMIC DNA]</scope>
    <source>
        <tissue evidence="1">Muscle</tissue>
    </source>
</reference>
<name>A0A4Z2HH09_9TELE</name>
<evidence type="ECO:0000313" key="1">
    <source>
        <dbReference type="EMBL" id="TNN64243.1"/>
    </source>
</evidence>
<evidence type="ECO:0000313" key="2">
    <source>
        <dbReference type="Proteomes" id="UP000314294"/>
    </source>
</evidence>
<protein>
    <submittedName>
        <fullName evidence="1">Uncharacterized protein</fullName>
    </submittedName>
</protein>
<proteinExistence type="predicted"/>
<accession>A0A4Z2HH09</accession>
<gene>
    <name evidence="1" type="ORF">EYF80_025494</name>
</gene>
<comment type="caution">
    <text evidence="1">The sequence shown here is derived from an EMBL/GenBank/DDBJ whole genome shotgun (WGS) entry which is preliminary data.</text>
</comment>
<sequence length="66" mass="7314">MLHHHVSTDSVRTCRVLGHLKAKAAALPVPVWLVLLLKGNRGQFKHEPLEVTADALPLETRDSLLL</sequence>
<keyword evidence="2" id="KW-1185">Reference proteome</keyword>
<dbReference type="AlphaFoldDB" id="A0A4Z2HH09"/>
<organism evidence="1 2">
    <name type="scientific">Liparis tanakae</name>
    <name type="common">Tanaka's snailfish</name>
    <dbReference type="NCBI Taxonomy" id="230148"/>
    <lineage>
        <taxon>Eukaryota</taxon>
        <taxon>Metazoa</taxon>
        <taxon>Chordata</taxon>
        <taxon>Craniata</taxon>
        <taxon>Vertebrata</taxon>
        <taxon>Euteleostomi</taxon>
        <taxon>Actinopterygii</taxon>
        <taxon>Neopterygii</taxon>
        <taxon>Teleostei</taxon>
        <taxon>Neoteleostei</taxon>
        <taxon>Acanthomorphata</taxon>
        <taxon>Eupercaria</taxon>
        <taxon>Perciformes</taxon>
        <taxon>Cottioidei</taxon>
        <taxon>Cottales</taxon>
        <taxon>Liparidae</taxon>
        <taxon>Liparis</taxon>
    </lineage>
</organism>
<dbReference type="EMBL" id="SRLO01000256">
    <property type="protein sequence ID" value="TNN64243.1"/>
    <property type="molecule type" value="Genomic_DNA"/>
</dbReference>
<dbReference type="Proteomes" id="UP000314294">
    <property type="component" value="Unassembled WGS sequence"/>
</dbReference>